<feature type="domain" description="Enoyl reductase (ER)" evidence="1">
    <location>
        <begin position="10"/>
        <end position="330"/>
    </location>
</feature>
<dbReference type="AlphaFoldDB" id="A0A381TQ56"/>
<accession>A0A381TQ56</accession>
<evidence type="ECO:0000259" key="1">
    <source>
        <dbReference type="SMART" id="SM00829"/>
    </source>
</evidence>
<dbReference type="InterPro" id="IPR013154">
    <property type="entry name" value="ADH-like_N"/>
</dbReference>
<dbReference type="EMBL" id="UINC01004941">
    <property type="protein sequence ID" value="SVA17959.1"/>
    <property type="molecule type" value="Genomic_DNA"/>
</dbReference>
<dbReference type="SUPFAM" id="SSF51735">
    <property type="entry name" value="NAD(P)-binding Rossmann-fold domains"/>
    <property type="match status" value="1"/>
</dbReference>
<reference evidence="2" key="1">
    <citation type="submission" date="2018-05" db="EMBL/GenBank/DDBJ databases">
        <authorList>
            <person name="Lanie J.A."/>
            <person name="Ng W.-L."/>
            <person name="Kazmierczak K.M."/>
            <person name="Andrzejewski T.M."/>
            <person name="Davidsen T.M."/>
            <person name="Wayne K.J."/>
            <person name="Tettelin H."/>
            <person name="Glass J.I."/>
            <person name="Rusch D."/>
            <person name="Podicherti R."/>
            <person name="Tsui H.-C.T."/>
            <person name="Winkler M.E."/>
        </authorList>
    </citation>
    <scope>NUCLEOTIDE SEQUENCE</scope>
</reference>
<dbReference type="Gene3D" id="3.40.50.720">
    <property type="entry name" value="NAD(P)-binding Rossmann-like Domain"/>
    <property type="match status" value="1"/>
</dbReference>
<dbReference type="SMART" id="SM00829">
    <property type="entry name" value="PKS_ER"/>
    <property type="match status" value="1"/>
</dbReference>
<proteinExistence type="predicted"/>
<protein>
    <recommendedName>
        <fullName evidence="1">Enoyl reductase (ER) domain-containing protein</fullName>
    </recommendedName>
</protein>
<gene>
    <name evidence="2" type="ORF">METZ01_LOCUS70813</name>
</gene>
<dbReference type="InterPro" id="IPR020843">
    <property type="entry name" value="ER"/>
</dbReference>
<dbReference type="SUPFAM" id="SSF50129">
    <property type="entry name" value="GroES-like"/>
    <property type="match status" value="1"/>
</dbReference>
<dbReference type="Pfam" id="PF08240">
    <property type="entry name" value="ADH_N"/>
    <property type="match status" value="1"/>
</dbReference>
<dbReference type="InterPro" id="IPR036291">
    <property type="entry name" value="NAD(P)-bd_dom_sf"/>
</dbReference>
<dbReference type="InterPro" id="IPR051397">
    <property type="entry name" value="Zn-ADH-like_protein"/>
</dbReference>
<dbReference type="GO" id="GO:0016491">
    <property type="term" value="F:oxidoreductase activity"/>
    <property type="evidence" value="ECO:0007669"/>
    <property type="project" value="InterPro"/>
</dbReference>
<evidence type="ECO:0000313" key="2">
    <source>
        <dbReference type="EMBL" id="SVA17959.1"/>
    </source>
</evidence>
<dbReference type="PANTHER" id="PTHR43677">
    <property type="entry name" value="SHORT-CHAIN DEHYDROGENASE/REDUCTASE"/>
    <property type="match status" value="1"/>
</dbReference>
<organism evidence="2">
    <name type="scientific">marine metagenome</name>
    <dbReference type="NCBI Taxonomy" id="408172"/>
    <lineage>
        <taxon>unclassified sequences</taxon>
        <taxon>metagenomes</taxon>
        <taxon>ecological metagenomes</taxon>
    </lineage>
</organism>
<dbReference type="Pfam" id="PF00107">
    <property type="entry name" value="ADH_zinc_N"/>
    <property type="match status" value="1"/>
</dbReference>
<dbReference type="InterPro" id="IPR011032">
    <property type="entry name" value="GroES-like_sf"/>
</dbReference>
<dbReference type="Gene3D" id="3.90.180.10">
    <property type="entry name" value="Medium-chain alcohol dehydrogenases, catalytic domain"/>
    <property type="match status" value="1"/>
</dbReference>
<dbReference type="PANTHER" id="PTHR43677:SF4">
    <property type="entry name" value="QUINONE OXIDOREDUCTASE-LIKE PROTEIN 2"/>
    <property type="match status" value="1"/>
</dbReference>
<name>A0A381TQ56_9ZZZZ</name>
<dbReference type="CDD" id="cd08241">
    <property type="entry name" value="QOR1"/>
    <property type="match status" value="1"/>
</dbReference>
<dbReference type="InterPro" id="IPR013149">
    <property type="entry name" value="ADH-like_C"/>
</dbReference>
<sequence length="334" mass="36169">MKALLCEKYGPPESLTYRDIEDPKMDDNLVLVDIYSASVNFPDVLMIEDKYQFKPELPFAPGGEASGVITEIGKNISDLKKGDRVIVSSGFGAFAEKIAVDRGAITTIPDTMSHDIGAAFLMTYGTSHHALKDRAKIQAGETLFVLGAAGGVGLAAIEIGKAMGAEVIAAASSEEKLSICKDHGADKTLLYSTGKMEREEQKKFSDRIKELTNGKGADVVYDPVGGDYAEPSLRATAWEGRYLVIGFAAGDIPRIPLNLSLLKGCQIVGVFWGAFKGRSPEAHNKNIKELMEMFEKGLLRPHISSTYPLKEGHKAIEDLAHRKAKGKVIVQVKV</sequence>